<dbReference type="RefSeq" id="WP_177144418.1">
    <property type="nucleotide sequence ID" value="NZ_JACAPU010000015.1"/>
</dbReference>
<evidence type="ECO:0000256" key="1">
    <source>
        <dbReference type="ARBA" id="ARBA00022797"/>
    </source>
</evidence>
<sequence>MTLASPPHRLAQLLVHAQREHTPLTELDAALQPRDKLSAYQTQEEIFRLNAFETGGWKIGSKSATGPVQGSPLPKSCLFASASTFARSEHALGGLELEIAFRFGCAFAPREAPYSEEEVLGGIHEMAATIEIVSSRFAAFPAVDPLTQLADLLNHGALVVGQFVPYQADFDFLHPSLSFTLNDQSIVPSVIANPAGDPRRLLTWLVNHHTEQGKKLREGFVITTGSYTGMHFAQTSGSVEGRIHGLPGVSLKLT</sequence>
<dbReference type="InterPro" id="IPR050772">
    <property type="entry name" value="Hydratase-Decarb/MhpD_sf"/>
</dbReference>
<dbReference type="PANTHER" id="PTHR30143:SF0">
    <property type="entry name" value="2-KETO-4-PENTENOATE HYDRATASE"/>
    <property type="match status" value="1"/>
</dbReference>
<keyword evidence="1" id="KW-0058">Aromatic hydrocarbons catabolism</keyword>
<dbReference type="EMBL" id="JACAPU010000015">
    <property type="protein sequence ID" value="NWB47837.1"/>
    <property type="molecule type" value="Genomic_DNA"/>
</dbReference>
<reference evidence="2 3" key="1">
    <citation type="submission" date="2020-04" db="EMBL/GenBank/DDBJ databases">
        <title>Molecular characterization of pseudomonads from Agaricus bisporus reveal novel blotch 2 pathogens in Western Europe.</title>
        <authorList>
            <person name="Taparia T."/>
            <person name="Krijger M."/>
            <person name="Haynes E."/>
            <person name="Elpinstone J.G."/>
            <person name="Noble R."/>
            <person name="Van Der Wolf J."/>
        </authorList>
    </citation>
    <scope>NUCLEOTIDE SEQUENCE [LARGE SCALE GENOMIC DNA]</scope>
    <source>
        <strain evidence="2 3">F1001</strain>
    </source>
</reference>
<dbReference type="PANTHER" id="PTHR30143">
    <property type="entry name" value="ACID HYDRATASE"/>
    <property type="match status" value="1"/>
</dbReference>
<protein>
    <submittedName>
        <fullName evidence="2">2-keto-4-pentenoate hydratase</fullName>
    </submittedName>
</protein>
<dbReference type="InterPro" id="IPR036663">
    <property type="entry name" value="Fumarylacetoacetase_C_sf"/>
</dbReference>
<organism evidence="2 3">
    <name type="scientific">Pseudomonas gingeri</name>
    <dbReference type="NCBI Taxonomy" id="117681"/>
    <lineage>
        <taxon>Bacteria</taxon>
        <taxon>Pseudomonadati</taxon>
        <taxon>Pseudomonadota</taxon>
        <taxon>Gammaproteobacteria</taxon>
        <taxon>Pseudomonadales</taxon>
        <taxon>Pseudomonadaceae</taxon>
        <taxon>Pseudomonas</taxon>
    </lineage>
</organism>
<accession>A0A7Y7WEA5</accession>
<proteinExistence type="predicted"/>
<dbReference type="Proteomes" id="UP000582981">
    <property type="component" value="Unassembled WGS sequence"/>
</dbReference>
<name>A0A7Y7WEA5_9PSED</name>
<dbReference type="AlphaFoldDB" id="A0A7Y7WEA5"/>
<dbReference type="GO" id="GO:0008684">
    <property type="term" value="F:2-oxopent-4-enoate hydratase activity"/>
    <property type="evidence" value="ECO:0007669"/>
    <property type="project" value="TreeGrafter"/>
</dbReference>
<evidence type="ECO:0000313" key="3">
    <source>
        <dbReference type="Proteomes" id="UP000582981"/>
    </source>
</evidence>
<gene>
    <name evidence="2" type="ORF">HX829_15205</name>
</gene>
<evidence type="ECO:0000313" key="2">
    <source>
        <dbReference type="EMBL" id="NWB47837.1"/>
    </source>
</evidence>
<dbReference type="SUPFAM" id="SSF56529">
    <property type="entry name" value="FAH"/>
    <property type="match status" value="1"/>
</dbReference>
<comment type="caution">
    <text evidence="2">The sequence shown here is derived from an EMBL/GenBank/DDBJ whole genome shotgun (WGS) entry which is preliminary data.</text>
</comment>
<dbReference type="Gene3D" id="3.90.850.10">
    <property type="entry name" value="Fumarylacetoacetase-like, C-terminal domain"/>
    <property type="match status" value="1"/>
</dbReference>
<dbReference type="GO" id="GO:0005737">
    <property type="term" value="C:cytoplasm"/>
    <property type="evidence" value="ECO:0007669"/>
    <property type="project" value="TreeGrafter"/>
</dbReference>